<dbReference type="RefSeq" id="XP_016767203.1">
    <property type="nucleotide sequence ID" value="XM_016911714.2"/>
</dbReference>
<reference evidence="1" key="1">
    <citation type="submission" date="2021-01" db="UniProtKB">
        <authorList>
            <consortium name="EnsemblMetazoa"/>
        </authorList>
    </citation>
    <scope>IDENTIFICATION</scope>
    <source>
        <strain evidence="1">DH4</strain>
    </source>
</reference>
<accession>A0A8B7KIJ8</accession>
<organism evidence="1">
    <name type="scientific">Apis mellifera</name>
    <name type="common">Honeybee</name>
    <dbReference type="NCBI Taxonomy" id="7460"/>
    <lineage>
        <taxon>Eukaryota</taxon>
        <taxon>Metazoa</taxon>
        <taxon>Ecdysozoa</taxon>
        <taxon>Arthropoda</taxon>
        <taxon>Hexapoda</taxon>
        <taxon>Insecta</taxon>
        <taxon>Pterygota</taxon>
        <taxon>Neoptera</taxon>
        <taxon>Endopterygota</taxon>
        <taxon>Hymenoptera</taxon>
        <taxon>Apocrita</taxon>
        <taxon>Aculeata</taxon>
        <taxon>Apoidea</taxon>
        <taxon>Anthophila</taxon>
        <taxon>Apidae</taxon>
        <taxon>Apis</taxon>
    </lineage>
</organism>
<evidence type="ECO:0000313" key="2">
    <source>
        <dbReference type="Proteomes" id="UP000005203"/>
    </source>
</evidence>
<evidence type="ECO:0000313" key="1">
    <source>
        <dbReference type="EnsemblMetazoa" id="XP_016767203"/>
    </source>
</evidence>
<accession>A0A7M7IJP7</accession>
<protein>
    <submittedName>
        <fullName evidence="3">Uncharacterized protein LOC102654763 isoform X1</fullName>
    </submittedName>
</protein>
<dbReference type="OrthoDB" id="7600841at2759"/>
<dbReference type="GeneID" id="102654763"/>
<reference evidence="3" key="2">
    <citation type="submission" date="2025-04" db="UniProtKB">
        <authorList>
            <consortium name="RefSeq"/>
        </authorList>
    </citation>
    <scope>IDENTIFICATION</scope>
    <source>
        <strain evidence="3">DH4</strain>
        <tissue evidence="3">Whole body</tissue>
    </source>
</reference>
<dbReference type="KEGG" id="ame:102654763"/>
<proteinExistence type="predicted"/>
<keyword evidence="2" id="KW-1185">Reference proteome</keyword>
<dbReference type="EnsemblMetazoa" id="XM_016911714">
    <property type="protein sequence ID" value="XP_016767203"/>
    <property type="gene ID" value="LOC102654763"/>
</dbReference>
<sequence length="127" mass="14317">MADFFPSKRRASDPYMVTVRRLAYALQRVTHPTCSPVATRSPSVLFSCFYPQYLGVYVCDSRIDFSPSQLRISRVGLRHTHHPAKGRKDIYHWPAILANRNFVNDVTSAKVGAQNHRAVGNAADVGW</sequence>
<name>A0A7M7IJP7_APIME</name>
<evidence type="ECO:0000313" key="3">
    <source>
        <dbReference type="RefSeq" id="XP_016767203.1"/>
    </source>
</evidence>
<dbReference type="AlphaFoldDB" id="A0A7M7IJP7"/>
<dbReference type="Proteomes" id="UP000005203">
    <property type="component" value="Linkage group LG4"/>
</dbReference>
<gene>
    <name evidence="3" type="primary">LOC102654763</name>
</gene>